<proteinExistence type="predicted"/>
<organism evidence="3 4">
    <name type="scientific">Chionoecetes opilio</name>
    <name type="common">Atlantic snow crab</name>
    <name type="synonym">Cancer opilio</name>
    <dbReference type="NCBI Taxonomy" id="41210"/>
    <lineage>
        <taxon>Eukaryota</taxon>
        <taxon>Metazoa</taxon>
        <taxon>Ecdysozoa</taxon>
        <taxon>Arthropoda</taxon>
        <taxon>Crustacea</taxon>
        <taxon>Multicrustacea</taxon>
        <taxon>Malacostraca</taxon>
        <taxon>Eumalacostraca</taxon>
        <taxon>Eucarida</taxon>
        <taxon>Decapoda</taxon>
        <taxon>Pleocyemata</taxon>
        <taxon>Brachyura</taxon>
        <taxon>Eubrachyura</taxon>
        <taxon>Majoidea</taxon>
        <taxon>Majidae</taxon>
        <taxon>Chionoecetes</taxon>
    </lineage>
</organism>
<evidence type="ECO:0000313" key="4">
    <source>
        <dbReference type="Proteomes" id="UP000770661"/>
    </source>
</evidence>
<evidence type="ECO:0000259" key="2">
    <source>
        <dbReference type="PROSITE" id="PS51390"/>
    </source>
</evidence>
<dbReference type="Gene3D" id="4.10.75.10">
    <property type="entry name" value="Elafin-like"/>
    <property type="match status" value="1"/>
</dbReference>
<dbReference type="EMBL" id="JACEEZ010009483">
    <property type="protein sequence ID" value="KAG0722485.1"/>
    <property type="molecule type" value="Genomic_DNA"/>
</dbReference>
<dbReference type="GO" id="GO:0030414">
    <property type="term" value="F:peptidase inhibitor activity"/>
    <property type="evidence" value="ECO:0007669"/>
    <property type="project" value="InterPro"/>
</dbReference>
<dbReference type="InterPro" id="IPR008197">
    <property type="entry name" value="WAP_dom"/>
</dbReference>
<dbReference type="InterPro" id="IPR036645">
    <property type="entry name" value="Elafin-like_sf"/>
</dbReference>
<evidence type="ECO:0000256" key="1">
    <source>
        <dbReference type="SAM" id="SignalP"/>
    </source>
</evidence>
<dbReference type="AlphaFoldDB" id="A0A8J4Y7B0"/>
<dbReference type="Pfam" id="PF00095">
    <property type="entry name" value="WAP"/>
    <property type="match status" value="1"/>
</dbReference>
<feature type="domain" description="WAP" evidence="2">
    <location>
        <begin position="56"/>
        <end position="109"/>
    </location>
</feature>
<sequence>MVSLQAVAVVVLVACVAPAYLQNAPASCSYWCRTPEGQSYCCKDVHDPVPAEQSRPTVKGGRCPVVRDVCPPTRFFGPPTTCAHDGDCGYTDKCCFDRCLGHHTCKPPLYGGHGGVGGHGQGGIHGGHGGNIYGR</sequence>
<evidence type="ECO:0000313" key="3">
    <source>
        <dbReference type="EMBL" id="KAG0722485.1"/>
    </source>
</evidence>
<gene>
    <name evidence="3" type="ORF">GWK47_044400</name>
</gene>
<name>A0A8J4Y7B0_CHIOP</name>
<dbReference type="Proteomes" id="UP000770661">
    <property type="component" value="Unassembled WGS sequence"/>
</dbReference>
<dbReference type="SUPFAM" id="SSF57256">
    <property type="entry name" value="Elafin-like"/>
    <property type="match status" value="1"/>
</dbReference>
<comment type="caution">
    <text evidence="3">The sequence shown here is derived from an EMBL/GenBank/DDBJ whole genome shotgun (WGS) entry which is preliminary data.</text>
</comment>
<protein>
    <recommendedName>
        <fullName evidence="2">WAP domain-containing protein</fullName>
    </recommendedName>
</protein>
<keyword evidence="4" id="KW-1185">Reference proteome</keyword>
<feature type="signal peptide" evidence="1">
    <location>
        <begin position="1"/>
        <end position="21"/>
    </location>
</feature>
<reference evidence="3" key="1">
    <citation type="submission" date="2020-07" db="EMBL/GenBank/DDBJ databases">
        <title>The High-quality genome of the commercially important snow crab, Chionoecetes opilio.</title>
        <authorList>
            <person name="Jeong J.-H."/>
            <person name="Ryu S."/>
        </authorList>
    </citation>
    <scope>NUCLEOTIDE SEQUENCE</scope>
    <source>
        <strain evidence="3">MADBK_172401_WGS</strain>
        <tissue evidence="3">Digestive gland</tissue>
    </source>
</reference>
<feature type="chain" id="PRO_5035290287" description="WAP domain-containing protein" evidence="1">
    <location>
        <begin position="22"/>
        <end position="135"/>
    </location>
</feature>
<dbReference type="SMART" id="SM00217">
    <property type="entry name" value="WAP"/>
    <property type="match status" value="1"/>
</dbReference>
<keyword evidence="1" id="KW-0732">Signal</keyword>
<accession>A0A8J4Y7B0</accession>
<dbReference type="OrthoDB" id="6370971at2759"/>
<dbReference type="GO" id="GO:0005576">
    <property type="term" value="C:extracellular region"/>
    <property type="evidence" value="ECO:0007669"/>
    <property type="project" value="InterPro"/>
</dbReference>
<dbReference type="PROSITE" id="PS51390">
    <property type="entry name" value="WAP"/>
    <property type="match status" value="1"/>
</dbReference>